<evidence type="ECO:0008006" key="3">
    <source>
        <dbReference type="Google" id="ProtNLM"/>
    </source>
</evidence>
<name>A0ABX0JJE0_9PROT</name>
<accession>A0ABX0JJE0</accession>
<dbReference type="SUPFAM" id="SSF48576">
    <property type="entry name" value="Terpenoid synthases"/>
    <property type="match status" value="1"/>
</dbReference>
<proteinExistence type="predicted"/>
<dbReference type="Pfam" id="PF00494">
    <property type="entry name" value="SQS_PSY"/>
    <property type="match status" value="1"/>
</dbReference>
<dbReference type="Proteomes" id="UP000635278">
    <property type="component" value="Unassembled WGS sequence"/>
</dbReference>
<gene>
    <name evidence="1" type="ORF">GOB93_01955</name>
</gene>
<sequence length="252" mass="26822">MFLPPEVRAAAFVLIAFNYELSRATVLPVSAPVTGPMAGLIRLQWWRDIITAPDRATQARHDVATAVAALLRDGRVAAESLLSVVDARETELCRVPDWAAWRQMMLDGPGMMQRMVAQMLGEDDGPALDAVAQAGAAFAAGGLLRHLPEVLRSGRMPLPQEMLTAVGLDPDAEPSALSEGDRPERVTARLRQEGQSLLPVPGAVRSRSARLAMLPGVLAARDLRRGPMMAGAVRGIGDRLAVAAAGLMNGRA</sequence>
<comment type="caution">
    <text evidence="1">The sequence shown here is derived from an EMBL/GenBank/DDBJ whole genome shotgun (WGS) entry which is preliminary data.</text>
</comment>
<dbReference type="InterPro" id="IPR002060">
    <property type="entry name" value="Squ/phyt_synthse"/>
</dbReference>
<keyword evidence="2" id="KW-1185">Reference proteome</keyword>
<organism evidence="1 2">
    <name type="scientific">Acetobacter musti</name>
    <dbReference type="NCBI Taxonomy" id="864732"/>
    <lineage>
        <taxon>Bacteria</taxon>
        <taxon>Pseudomonadati</taxon>
        <taxon>Pseudomonadota</taxon>
        <taxon>Alphaproteobacteria</taxon>
        <taxon>Acetobacterales</taxon>
        <taxon>Acetobacteraceae</taxon>
        <taxon>Acetobacter</taxon>
    </lineage>
</organism>
<protein>
    <recommendedName>
        <fullName evidence="3">Phytoene synthase</fullName>
    </recommendedName>
</protein>
<reference evidence="1 2" key="1">
    <citation type="journal article" date="2020" name="Int. J. Syst. Evol. Microbiol.">
        <title>Novel acetic acid bacteria from cider fermentations: Acetobacter conturbans sp. nov. and Acetobacter fallax sp. nov.</title>
        <authorList>
            <person name="Sombolestani A.S."/>
            <person name="Cleenwerck I."/>
            <person name="Cnockaert M."/>
            <person name="Borremans W."/>
            <person name="Wieme A.D."/>
            <person name="De Vuyst L."/>
            <person name="Vandamme P."/>
        </authorList>
    </citation>
    <scope>NUCLEOTIDE SEQUENCE [LARGE SCALE GENOMIC DNA]</scope>
    <source>
        <strain evidence="1 2">LMG 30640</strain>
    </source>
</reference>
<dbReference type="Gene3D" id="1.10.600.10">
    <property type="entry name" value="Farnesyl Diphosphate Synthase"/>
    <property type="match status" value="1"/>
</dbReference>
<dbReference type="InterPro" id="IPR008949">
    <property type="entry name" value="Isoprenoid_synthase_dom_sf"/>
</dbReference>
<evidence type="ECO:0000313" key="2">
    <source>
        <dbReference type="Proteomes" id="UP000635278"/>
    </source>
</evidence>
<dbReference type="EMBL" id="WOTB01000002">
    <property type="protein sequence ID" value="NHN83402.1"/>
    <property type="molecule type" value="Genomic_DNA"/>
</dbReference>
<evidence type="ECO:0000313" key="1">
    <source>
        <dbReference type="EMBL" id="NHN83402.1"/>
    </source>
</evidence>